<reference evidence="2 3" key="1">
    <citation type="submission" date="2019-01" db="EMBL/GenBank/DDBJ databases">
        <title>Sequencing of cultivated peanut Arachis hypogaea provides insights into genome evolution and oil improvement.</title>
        <authorList>
            <person name="Chen X."/>
        </authorList>
    </citation>
    <scope>NUCLEOTIDE SEQUENCE [LARGE SCALE GENOMIC DNA]</scope>
    <source>
        <strain evidence="3">cv. Fuhuasheng</strain>
        <tissue evidence="2">Leaves</tissue>
    </source>
</reference>
<gene>
    <name evidence="2" type="ORF">Ahy_A03g013157</name>
</gene>
<protein>
    <submittedName>
        <fullName evidence="2">Uncharacterized protein</fullName>
    </submittedName>
</protein>
<organism evidence="2 3">
    <name type="scientific">Arachis hypogaea</name>
    <name type="common">Peanut</name>
    <dbReference type="NCBI Taxonomy" id="3818"/>
    <lineage>
        <taxon>Eukaryota</taxon>
        <taxon>Viridiplantae</taxon>
        <taxon>Streptophyta</taxon>
        <taxon>Embryophyta</taxon>
        <taxon>Tracheophyta</taxon>
        <taxon>Spermatophyta</taxon>
        <taxon>Magnoliopsida</taxon>
        <taxon>eudicotyledons</taxon>
        <taxon>Gunneridae</taxon>
        <taxon>Pentapetalae</taxon>
        <taxon>rosids</taxon>
        <taxon>fabids</taxon>
        <taxon>Fabales</taxon>
        <taxon>Fabaceae</taxon>
        <taxon>Papilionoideae</taxon>
        <taxon>50 kb inversion clade</taxon>
        <taxon>dalbergioids sensu lato</taxon>
        <taxon>Dalbergieae</taxon>
        <taxon>Pterocarpus clade</taxon>
        <taxon>Arachis</taxon>
    </lineage>
</organism>
<feature type="region of interest" description="Disordered" evidence="1">
    <location>
        <begin position="1"/>
        <end position="38"/>
    </location>
</feature>
<evidence type="ECO:0000313" key="3">
    <source>
        <dbReference type="Proteomes" id="UP000289738"/>
    </source>
</evidence>
<dbReference type="AlphaFoldDB" id="A0A445DUS8"/>
<comment type="caution">
    <text evidence="2">The sequence shown here is derived from an EMBL/GenBank/DDBJ whole genome shotgun (WGS) entry which is preliminary data.</text>
</comment>
<accession>A0A445DUS8</accession>
<keyword evidence="3" id="KW-1185">Reference proteome</keyword>
<dbReference type="EMBL" id="SDMP01000003">
    <property type="protein sequence ID" value="RYR66952.1"/>
    <property type="molecule type" value="Genomic_DNA"/>
</dbReference>
<evidence type="ECO:0000256" key="1">
    <source>
        <dbReference type="SAM" id="MobiDB-lite"/>
    </source>
</evidence>
<dbReference type="Proteomes" id="UP000289738">
    <property type="component" value="Chromosome A03"/>
</dbReference>
<feature type="compositionally biased region" description="Polar residues" evidence="1">
    <location>
        <begin position="1"/>
        <end position="30"/>
    </location>
</feature>
<proteinExistence type="predicted"/>
<name>A0A445DUS8_ARAHY</name>
<sequence length="120" mass="13530">MHVSPPNHNSAMQSNPNSAMDHSLPNQGSQEHTRHFGGCQSSEYWTVETVGTDETIKTRRLKVKEMDNLSRDEQVVVNCEDQQASREAQGLLAGYLRTLGVDYKLFPINFSRWSEPLGIP</sequence>
<evidence type="ECO:0000313" key="2">
    <source>
        <dbReference type="EMBL" id="RYR66952.1"/>
    </source>
</evidence>